<dbReference type="InterPro" id="IPR051260">
    <property type="entry name" value="Diverse_substr_monoxygenases"/>
</dbReference>
<dbReference type="GO" id="GO:0004497">
    <property type="term" value="F:monooxygenase activity"/>
    <property type="evidence" value="ECO:0007669"/>
    <property type="project" value="UniProtKB-KW"/>
</dbReference>
<feature type="binding site" evidence="6">
    <location>
        <position position="103"/>
    </location>
    <ligand>
        <name>FMN</name>
        <dbReference type="ChEBI" id="CHEBI:58210"/>
    </ligand>
</feature>
<evidence type="ECO:0000256" key="5">
    <source>
        <dbReference type="ARBA" id="ARBA00033748"/>
    </source>
</evidence>
<evidence type="ECO:0000313" key="8">
    <source>
        <dbReference type="EMBL" id="WLR99522.1"/>
    </source>
</evidence>
<dbReference type="InterPro" id="IPR036661">
    <property type="entry name" value="Luciferase-like_sf"/>
</dbReference>
<dbReference type="GO" id="GO:0016705">
    <property type="term" value="F:oxidoreductase activity, acting on paired donors, with incorporation or reduction of molecular oxygen"/>
    <property type="evidence" value="ECO:0007669"/>
    <property type="project" value="InterPro"/>
</dbReference>
<keyword evidence="1 6" id="KW-0285">Flavoprotein</keyword>
<feature type="binding site" evidence="6">
    <location>
        <position position="153"/>
    </location>
    <ligand>
        <name>FMN</name>
        <dbReference type="ChEBI" id="CHEBI:58210"/>
    </ligand>
</feature>
<dbReference type="Pfam" id="PF00296">
    <property type="entry name" value="Bac_luciferase"/>
    <property type="match status" value="1"/>
</dbReference>
<dbReference type="Proteomes" id="UP001234585">
    <property type="component" value="Plasmid unnamed1"/>
</dbReference>
<feature type="domain" description="Luciferase-like" evidence="7">
    <location>
        <begin position="23"/>
        <end position="384"/>
    </location>
</feature>
<proteinExistence type="inferred from homology"/>
<dbReference type="NCBIfam" id="TIGR03860">
    <property type="entry name" value="FMN_nitrolo"/>
    <property type="match status" value="1"/>
</dbReference>
<keyword evidence="2 6" id="KW-0288">FMN</keyword>
<dbReference type="PANTHER" id="PTHR30011">
    <property type="entry name" value="ALKANESULFONATE MONOOXYGENASE-RELATED"/>
    <property type="match status" value="1"/>
</dbReference>
<dbReference type="PIRSF" id="PIRSF000337">
    <property type="entry name" value="NTA_MOA"/>
    <property type="match status" value="1"/>
</dbReference>
<feature type="binding site" evidence="6">
    <location>
        <position position="227"/>
    </location>
    <ligand>
        <name>FMN</name>
        <dbReference type="ChEBI" id="CHEBI:58210"/>
    </ligand>
</feature>
<geneLocation type="plasmid" evidence="8 9">
    <name>unnamed1</name>
</geneLocation>
<keyword evidence="3 8" id="KW-0560">Oxidoreductase</keyword>
<keyword evidence="9" id="KW-1185">Reference proteome</keyword>
<dbReference type="AlphaFoldDB" id="A0AA50CRV0"/>
<feature type="binding site" evidence="6">
    <location>
        <position position="59"/>
    </location>
    <ligand>
        <name>FMN</name>
        <dbReference type="ChEBI" id="CHEBI:58210"/>
    </ligand>
</feature>
<comment type="similarity">
    <text evidence="5">Belongs to the NtaA/SnaA/DszA monooxygenase family.</text>
</comment>
<evidence type="ECO:0000256" key="6">
    <source>
        <dbReference type="PIRSR" id="PIRSR000337-1"/>
    </source>
</evidence>
<keyword evidence="4" id="KW-0503">Monooxygenase</keyword>
<evidence type="ECO:0000256" key="1">
    <source>
        <dbReference type="ARBA" id="ARBA00022630"/>
    </source>
</evidence>
<evidence type="ECO:0000256" key="2">
    <source>
        <dbReference type="ARBA" id="ARBA00022643"/>
    </source>
</evidence>
<protein>
    <submittedName>
        <fullName evidence="8">LLM class flavin-dependent oxidoreductase</fullName>
        <ecNumber evidence="8">1.-.-.-</ecNumber>
    </submittedName>
</protein>
<dbReference type="CDD" id="cd01095">
    <property type="entry name" value="Nitrilotriacetate_monoxgenase"/>
    <property type="match status" value="1"/>
</dbReference>
<organism evidence="8 9">
    <name type="scientific">Shinella sumterensis</name>
    <dbReference type="NCBI Taxonomy" id="1967501"/>
    <lineage>
        <taxon>Bacteria</taxon>
        <taxon>Pseudomonadati</taxon>
        <taxon>Pseudomonadota</taxon>
        <taxon>Alphaproteobacteria</taxon>
        <taxon>Hyphomicrobiales</taxon>
        <taxon>Rhizobiaceae</taxon>
        <taxon>Shinella</taxon>
    </lineage>
</organism>
<dbReference type="SUPFAM" id="SSF51679">
    <property type="entry name" value="Bacterial luciferase-like"/>
    <property type="match status" value="1"/>
</dbReference>
<dbReference type="PANTHER" id="PTHR30011:SF16">
    <property type="entry name" value="C2H2 FINGER DOMAIN TRANSCRIPTION FACTOR (EUROFUNG)-RELATED"/>
    <property type="match status" value="1"/>
</dbReference>
<feature type="binding site" evidence="6">
    <location>
        <position position="228"/>
    </location>
    <ligand>
        <name>FMN</name>
        <dbReference type="ChEBI" id="CHEBI:58210"/>
    </ligand>
</feature>
<dbReference type="InterPro" id="IPR011251">
    <property type="entry name" value="Luciferase-like_dom"/>
</dbReference>
<accession>A0AA50CRV0</accession>
<name>A0AA50CRV0_9HYPH</name>
<gene>
    <name evidence="8" type="ORF">Q9313_22355</name>
</gene>
<dbReference type="InterPro" id="IPR016215">
    <property type="entry name" value="NTA_MOA"/>
</dbReference>
<reference evidence="8 9" key="1">
    <citation type="submission" date="2023-08" db="EMBL/GenBank/DDBJ databases">
        <title>Pathogen: clinical or host-associated sample.</title>
        <authorList>
            <person name="Hergert J."/>
            <person name="Casey R."/>
            <person name="Wagner J."/>
            <person name="Young E.L."/>
            <person name="Oakeson K.F."/>
        </authorList>
    </citation>
    <scope>NUCLEOTIDE SEQUENCE [LARGE SCALE GENOMIC DNA]</scope>
    <source>
        <strain evidence="8 9">1760953</strain>
        <plasmid evidence="8 9">unnamed1</plasmid>
    </source>
</reference>
<evidence type="ECO:0000256" key="3">
    <source>
        <dbReference type="ARBA" id="ARBA00023002"/>
    </source>
</evidence>
<dbReference type="RefSeq" id="WP_306038871.1">
    <property type="nucleotide sequence ID" value="NZ_CP132303.1"/>
</dbReference>
<dbReference type="EMBL" id="CP132303">
    <property type="protein sequence ID" value="WLR99522.1"/>
    <property type="molecule type" value="Genomic_DNA"/>
</dbReference>
<evidence type="ECO:0000256" key="4">
    <source>
        <dbReference type="ARBA" id="ARBA00023033"/>
    </source>
</evidence>
<keyword evidence="8" id="KW-0614">Plasmid</keyword>
<evidence type="ECO:0000313" key="9">
    <source>
        <dbReference type="Proteomes" id="UP001234585"/>
    </source>
</evidence>
<feature type="binding site" evidence="6">
    <location>
        <position position="157"/>
    </location>
    <ligand>
        <name>FMN</name>
        <dbReference type="ChEBI" id="CHEBI:58210"/>
    </ligand>
</feature>
<sequence length="453" mass="49987">MTRRNGHMALGAFLYPTGHHAAAWRHPDAQADAGINFRHYARLAQAAEAAKFDLLFLADSAGARGEDWGALARFSTHYVAQFEPLTLLSALAAVTERIGLVATASTTYNEPYILARKFASLDHISGGRAGWNLVTSGNEAEAFNFGREEHLAHGDRYRRAGEFLDVARGLWDSWEDDAFVRDKASGVFFDPEKVYRLDHRGEFFGVRGPLNIPRSPQGWPVLVQAGSSGPGKALAGASAEVVFTAQQTLADAQAFYRDVKAEAIANGRSPDDVKIMPGIFPVVGRTREEAEAKFEALQNLIHPDVALSILEHRLGVPLRHLPHDAPVPTDIPLTNAARSRQTLLLELAEREKLSILQLALRVAGARGHWQVTGTPEEIVDVMEERFLNDGADGFNIMPPHLPGGLDDFIALVVPELQRRGLFRKEYEGRTLRDHLGLRRPGRRHRHNRAIDAA</sequence>
<dbReference type="Gene3D" id="3.20.20.30">
    <property type="entry name" value="Luciferase-like domain"/>
    <property type="match status" value="1"/>
</dbReference>
<dbReference type="EC" id="1.-.-.-" evidence="8"/>
<evidence type="ECO:0000259" key="7">
    <source>
        <dbReference type="Pfam" id="PF00296"/>
    </source>
</evidence>